<sequence>MAAAKKELQQQLETQVSALSKIQKDITKNHQVRRQYTIQHGENEMVQKLSSGYTVASQVLFESGLGDCEDIEPLYPRTPTFVFTVTKSLDVLLCMIYGLFGHIESSAVCRF</sequence>
<dbReference type="AlphaFoldDB" id="A0A176VV88"/>
<proteinExistence type="predicted"/>
<name>A0A176VV88_MARPO</name>
<reference evidence="1" key="1">
    <citation type="submission" date="2016-03" db="EMBL/GenBank/DDBJ databases">
        <title>Mechanisms controlling the formation of the plant cell surface in tip-growing cells are functionally conserved among land plants.</title>
        <authorList>
            <person name="Honkanen S."/>
            <person name="Jones V.A."/>
            <person name="Morieri G."/>
            <person name="Champion C."/>
            <person name="Hetherington A.J."/>
            <person name="Kelly S."/>
            <person name="Saint-Marcoux D."/>
            <person name="Proust H."/>
            <person name="Prescott H."/>
            <person name="Dolan L."/>
        </authorList>
    </citation>
    <scope>NUCLEOTIDE SEQUENCE [LARGE SCALE GENOMIC DNA]</scope>
    <source>
        <tissue evidence="1">Whole gametophyte</tissue>
    </source>
</reference>
<dbReference type="Proteomes" id="UP000077202">
    <property type="component" value="Unassembled WGS sequence"/>
</dbReference>
<organism evidence="1 2">
    <name type="scientific">Marchantia polymorpha subsp. ruderalis</name>
    <dbReference type="NCBI Taxonomy" id="1480154"/>
    <lineage>
        <taxon>Eukaryota</taxon>
        <taxon>Viridiplantae</taxon>
        <taxon>Streptophyta</taxon>
        <taxon>Embryophyta</taxon>
        <taxon>Marchantiophyta</taxon>
        <taxon>Marchantiopsida</taxon>
        <taxon>Marchantiidae</taxon>
        <taxon>Marchantiales</taxon>
        <taxon>Marchantiaceae</taxon>
        <taxon>Marchantia</taxon>
    </lineage>
</organism>
<comment type="caution">
    <text evidence="1">The sequence shown here is derived from an EMBL/GenBank/DDBJ whole genome shotgun (WGS) entry which is preliminary data.</text>
</comment>
<accession>A0A176VV88</accession>
<dbReference type="EMBL" id="LVLJ01002490">
    <property type="protein sequence ID" value="OAE24728.1"/>
    <property type="molecule type" value="Genomic_DNA"/>
</dbReference>
<evidence type="ECO:0000313" key="2">
    <source>
        <dbReference type="Proteomes" id="UP000077202"/>
    </source>
</evidence>
<evidence type="ECO:0000313" key="1">
    <source>
        <dbReference type="EMBL" id="OAE24728.1"/>
    </source>
</evidence>
<keyword evidence="2" id="KW-1185">Reference proteome</keyword>
<protein>
    <submittedName>
        <fullName evidence="1">Uncharacterized protein</fullName>
    </submittedName>
</protein>
<gene>
    <name evidence="1" type="ORF">AXG93_2016s1330</name>
</gene>